<dbReference type="Gene3D" id="1.10.10.1320">
    <property type="entry name" value="Anti-sigma factor, zinc-finger domain"/>
    <property type="match status" value="1"/>
</dbReference>
<reference evidence="6" key="1">
    <citation type="submission" date="2016-06" db="EMBL/GenBank/DDBJ databases">
        <authorList>
            <person name="Sutton G."/>
            <person name="Brinkac L."/>
            <person name="Sanka R."/>
            <person name="Adams M."/>
            <person name="Lau E."/>
            <person name="Garcia-Basteiro A."/>
            <person name="Lopez-Varela E."/>
            <person name="Palencia S."/>
        </authorList>
    </citation>
    <scope>NUCLEOTIDE SEQUENCE [LARGE SCALE GENOMIC DNA]</scope>
    <source>
        <strain evidence="6">1245139.5</strain>
    </source>
</reference>
<evidence type="ECO:0000313" key="6">
    <source>
        <dbReference type="Proteomes" id="UP000093629"/>
    </source>
</evidence>
<dbReference type="AlphaFoldDB" id="A0A1A3MZ45"/>
<accession>A0A1A3MZ45</accession>
<sequence>MGEMTTPLRGLGPPGDGVGNMAEGGSHAYAMWDAAYVLGSLSAADRREFETHLASCSGCREAVAELGGMPALLSQLSPGDISAINESAATAGTRVPPPAMSQDVLPSLLASVRFRRRRARVTTWLASAAAAVVLGIGVLVGVNSHTTMHPPPATTSAQPMAQVGTKLLTSTISLSGQHWGTFINLKCFCLAPPDAHHDTLAMVVVGRDGRLTRLATWVAVPGHSATPAGSISTPIDEIAAVQVVSADTGKILLERSL</sequence>
<gene>
    <name evidence="5" type="ORF">A5636_06175</name>
</gene>
<comment type="caution">
    <text evidence="5">The sequence shown here is derived from an EMBL/GenBank/DDBJ whole genome shotgun (WGS) entry which is preliminary data.</text>
</comment>
<organism evidence="5 6">
    <name type="scientific">Mycobacterium asiaticum</name>
    <dbReference type="NCBI Taxonomy" id="1790"/>
    <lineage>
        <taxon>Bacteria</taxon>
        <taxon>Bacillati</taxon>
        <taxon>Actinomycetota</taxon>
        <taxon>Actinomycetes</taxon>
        <taxon>Mycobacteriales</taxon>
        <taxon>Mycobacteriaceae</taxon>
        <taxon>Mycobacterium</taxon>
    </lineage>
</organism>
<evidence type="ECO:0000256" key="1">
    <source>
        <dbReference type="ARBA" id="ARBA00023015"/>
    </source>
</evidence>
<feature type="domain" description="Putative zinc-finger" evidence="4">
    <location>
        <begin position="35"/>
        <end position="60"/>
    </location>
</feature>
<keyword evidence="2" id="KW-0804">Transcription</keyword>
<dbReference type="Pfam" id="PF13490">
    <property type="entry name" value="zf-HC2"/>
    <property type="match status" value="1"/>
</dbReference>
<proteinExistence type="predicted"/>
<evidence type="ECO:0000259" key="4">
    <source>
        <dbReference type="Pfam" id="PF13490"/>
    </source>
</evidence>
<name>A0A1A3MZ45_MYCAS</name>
<evidence type="ECO:0000256" key="3">
    <source>
        <dbReference type="SAM" id="Phobius"/>
    </source>
</evidence>
<dbReference type="InterPro" id="IPR027383">
    <property type="entry name" value="Znf_put"/>
</dbReference>
<dbReference type="InterPro" id="IPR041916">
    <property type="entry name" value="Anti_sigma_zinc_sf"/>
</dbReference>
<keyword evidence="3" id="KW-1133">Transmembrane helix</keyword>
<keyword evidence="1" id="KW-0805">Transcription regulation</keyword>
<feature type="transmembrane region" description="Helical" evidence="3">
    <location>
        <begin position="121"/>
        <end position="142"/>
    </location>
</feature>
<protein>
    <recommendedName>
        <fullName evidence="4">Putative zinc-finger domain-containing protein</fullName>
    </recommendedName>
</protein>
<evidence type="ECO:0000313" key="5">
    <source>
        <dbReference type="EMBL" id="OBK15183.1"/>
    </source>
</evidence>
<keyword evidence="3" id="KW-0472">Membrane</keyword>
<dbReference type="RefSeq" id="WP_065159123.1">
    <property type="nucleotide sequence ID" value="NZ_LZLQ01000088.1"/>
</dbReference>
<dbReference type="EMBL" id="LZLQ01000088">
    <property type="protein sequence ID" value="OBK15183.1"/>
    <property type="molecule type" value="Genomic_DNA"/>
</dbReference>
<keyword evidence="6" id="KW-1185">Reference proteome</keyword>
<evidence type="ECO:0000256" key="2">
    <source>
        <dbReference type="ARBA" id="ARBA00023163"/>
    </source>
</evidence>
<dbReference type="Proteomes" id="UP000093629">
    <property type="component" value="Unassembled WGS sequence"/>
</dbReference>
<keyword evidence="3" id="KW-0812">Transmembrane</keyword>